<dbReference type="EMBL" id="JMHU01000014">
    <property type="protein sequence ID" value="KDA45647.1"/>
    <property type="molecule type" value="Genomic_DNA"/>
</dbReference>
<keyword evidence="2" id="KW-1185">Reference proteome</keyword>
<organism evidence="1 2">
    <name type="scientific">Ligilactobacillus animalis</name>
    <dbReference type="NCBI Taxonomy" id="1605"/>
    <lineage>
        <taxon>Bacteria</taxon>
        <taxon>Bacillati</taxon>
        <taxon>Bacillota</taxon>
        <taxon>Bacilli</taxon>
        <taxon>Lactobacillales</taxon>
        <taxon>Lactobacillaceae</taxon>
        <taxon>Ligilactobacillus</taxon>
    </lineage>
</organism>
<reference evidence="1 2" key="1">
    <citation type="submission" date="2014-04" db="EMBL/GenBank/DDBJ databases">
        <title>Draft Genome Sequence of Lactobacillus animalis 381-IL-28.</title>
        <authorList>
            <person name="Sturino J.M."/>
            <person name="Rajendran M."/>
            <person name="Altermann E."/>
        </authorList>
    </citation>
    <scope>NUCLEOTIDE SEQUENCE [LARGE SCALE GENOMIC DNA]</scope>
    <source>
        <strain evidence="1 2">381-IL-28</strain>
    </source>
</reference>
<dbReference type="RefSeq" id="WP_052006368.1">
    <property type="nucleotide sequence ID" value="NZ_CP195054.1"/>
</dbReference>
<evidence type="ECO:0000313" key="1">
    <source>
        <dbReference type="EMBL" id="KDA45647.1"/>
    </source>
</evidence>
<comment type="caution">
    <text evidence="1">The sequence shown here is derived from an EMBL/GenBank/DDBJ whole genome shotgun (WGS) entry which is preliminary data.</text>
</comment>
<accession>A0ABR4RNQ2</accession>
<protein>
    <submittedName>
        <fullName evidence="1">Uncharacterized protein</fullName>
    </submittedName>
</protein>
<name>A0ABR4RNQ2_9LACO</name>
<evidence type="ECO:0000313" key="2">
    <source>
        <dbReference type="Proteomes" id="UP000027129"/>
    </source>
</evidence>
<sequence length="178" mass="20543">MPNMKIPLFHCNLTPIVAELLALRSVVSNHPMDIYWEGDGMYFWDNFGNARYWKMQKAGPTQIVECSVEFDYEKDLLDLTDLEQERVLAFSSYLAGFSETTPVGIKIDYLCQKAKLKVVRGFGRYDKTPQTTAFHDKYGNLSNRIKVIYCIKPGHNELLQSARIAREEDLWSSQYVSV</sequence>
<dbReference type="Proteomes" id="UP000027129">
    <property type="component" value="Unassembled WGS sequence"/>
</dbReference>
<gene>
    <name evidence="1" type="ORF">Lani381_1272</name>
</gene>
<proteinExistence type="predicted"/>